<dbReference type="InterPro" id="IPR051026">
    <property type="entry name" value="PI/PC_transfer"/>
</dbReference>
<feature type="transmembrane region" description="Helical" evidence="7">
    <location>
        <begin position="285"/>
        <end position="304"/>
    </location>
</feature>
<evidence type="ECO:0000313" key="9">
    <source>
        <dbReference type="EMBL" id="BAS95160.1"/>
    </source>
</evidence>
<evidence type="ECO:0000259" key="8">
    <source>
        <dbReference type="PROSITE" id="PS50191"/>
    </source>
</evidence>
<dbReference type="Gramene" id="Os05t0545000-02">
    <property type="protein sequence ID" value="Os05t0545000-02"/>
    <property type="gene ID" value="Os05g0545000"/>
</dbReference>
<reference evidence="10" key="1">
    <citation type="journal article" date="2005" name="Nature">
        <title>The map-based sequence of the rice genome.</title>
        <authorList>
            <consortium name="International rice genome sequencing project (IRGSP)"/>
            <person name="Matsumoto T."/>
            <person name="Wu J."/>
            <person name="Kanamori H."/>
            <person name="Katayose Y."/>
            <person name="Fujisawa M."/>
            <person name="Namiki N."/>
            <person name="Mizuno H."/>
            <person name="Yamamoto K."/>
            <person name="Antonio B.A."/>
            <person name="Baba T."/>
            <person name="Sakata K."/>
            <person name="Nagamura Y."/>
            <person name="Aoki H."/>
            <person name="Arikawa K."/>
            <person name="Arita K."/>
            <person name="Bito T."/>
            <person name="Chiden Y."/>
            <person name="Fujitsuka N."/>
            <person name="Fukunaka R."/>
            <person name="Hamada M."/>
            <person name="Harada C."/>
            <person name="Hayashi A."/>
            <person name="Hijishita S."/>
            <person name="Honda M."/>
            <person name="Hosokawa S."/>
            <person name="Ichikawa Y."/>
            <person name="Idonuma A."/>
            <person name="Iijima M."/>
            <person name="Ikeda M."/>
            <person name="Ikeno M."/>
            <person name="Ito K."/>
            <person name="Ito S."/>
            <person name="Ito T."/>
            <person name="Ito Y."/>
            <person name="Ito Y."/>
            <person name="Iwabuchi A."/>
            <person name="Kamiya K."/>
            <person name="Karasawa W."/>
            <person name="Kurita K."/>
            <person name="Katagiri S."/>
            <person name="Kikuta A."/>
            <person name="Kobayashi H."/>
            <person name="Kobayashi N."/>
            <person name="Machita K."/>
            <person name="Maehara T."/>
            <person name="Masukawa M."/>
            <person name="Mizubayashi T."/>
            <person name="Mukai Y."/>
            <person name="Nagasaki H."/>
            <person name="Nagata Y."/>
            <person name="Naito S."/>
            <person name="Nakashima M."/>
            <person name="Nakama Y."/>
            <person name="Nakamichi Y."/>
            <person name="Nakamura M."/>
            <person name="Meguro A."/>
            <person name="Negishi M."/>
            <person name="Ohta I."/>
            <person name="Ohta T."/>
            <person name="Okamoto M."/>
            <person name="Ono N."/>
            <person name="Saji S."/>
            <person name="Sakaguchi M."/>
            <person name="Sakai K."/>
            <person name="Shibata M."/>
            <person name="Shimokawa T."/>
            <person name="Song J."/>
            <person name="Takazaki Y."/>
            <person name="Terasawa K."/>
            <person name="Tsugane M."/>
            <person name="Tsuji K."/>
            <person name="Ueda S."/>
            <person name="Waki K."/>
            <person name="Yamagata H."/>
            <person name="Yamamoto M."/>
            <person name="Yamamoto S."/>
            <person name="Yamane H."/>
            <person name="Yoshiki S."/>
            <person name="Yoshihara R."/>
            <person name="Yukawa K."/>
            <person name="Zhong H."/>
            <person name="Yano M."/>
            <person name="Yuan Q."/>
            <person name="Ouyang S."/>
            <person name="Liu J."/>
            <person name="Jones K.M."/>
            <person name="Gansberger K."/>
            <person name="Moffat K."/>
            <person name="Hill J."/>
            <person name="Bera J."/>
            <person name="Fadrosh D."/>
            <person name="Jin S."/>
            <person name="Johri S."/>
            <person name="Kim M."/>
            <person name="Overton L."/>
            <person name="Reardon M."/>
            <person name="Tsitrin T."/>
            <person name="Vuong H."/>
            <person name="Weaver B."/>
            <person name="Ciecko A."/>
            <person name="Tallon L."/>
            <person name="Jackson J."/>
            <person name="Pai G."/>
            <person name="Aken S.V."/>
            <person name="Utterback T."/>
            <person name="Reidmuller S."/>
            <person name="Feldblyum T."/>
            <person name="Hsiao J."/>
            <person name="Zismann V."/>
            <person name="Iobst S."/>
            <person name="de Vazeille A.R."/>
            <person name="Buell C.R."/>
            <person name="Ying K."/>
            <person name="Li Y."/>
            <person name="Lu T."/>
            <person name="Huang Y."/>
            <person name="Zhao Q."/>
            <person name="Feng Q."/>
            <person name="Zhang L."/>
            <person name="Zhu J."/>
            <person name="Weng Q."/>
            <person name="Mu J."/>
            <person name="Lu Y."/>
            <person name="Fan D."/>
            <person name="Liu Y."/>
            <person name="Guan J."/>
            <person name="Zhang Y."/>
            <person name="Yu S."/>
            <person name="Liu X."/>
            <person name="Zhang Y."/>
            <person name="Hong G."/>
            <person name="Han B."/>
            <person name="Choisne N."/>
            <person name="Demange N."/>
            <person name="Orjeda G."/>
            <person name="Samain S."/>
            <person name="Cattolico L."/>
            <person name="Pelletier E."/>
            <person name="Couloux A."/>
            <person name="Segurens B."/>
            <person name="Wincker P."/>
            <person name="D'Hont A."/>
            <person name="Scarpelli C."/>
            <person name="Weissenbach J."/>
            <person name="Salanoubat M."/>
            <person name="Quetier F."/>
            <person name="Yu Y."/>
            <person name="Kim H.R."/>
            <person name="Rambo T."/>
            <person name="Currie J."/>
            <person name="Collura K."/>
            <person name="Luo M."/>
            <person name="Yang T."/>
            <person name="Ammiraju J.S.S."/>
            <person name="Engler F."/>
            <person name="Soderlund C."/>
            <person name="Wing R.A."/>
            <person name="Palmer L.E."/>
            <person name="de la Bastide M."/>
            <person name="Spiegel L."/>
            <person name="Nascimento L."/>
            <person name="Zutavern T."/>
            <person name="O'Shaughnessy A."/>
            <person name="Dike S."/>
            <person name="Dedhia N."/>
            <person name="Preston R."/>
            <person name="Balija V."/>
            <person name="McCombie W.R."/>
            <person name="Chow T."/>
            <person name="Chen H."/>
            <person name="Chung M."/>
            <person name="Chen C."/>
            <person name="Shaw J."/>
            <person name="Wu H."/>
            <person name="Hsiao K."/>
            <person name="Chao Y."/>
            <person name="Chu M."/>
            <person name="Cheng C."/>
            <person name="Hour A."/>
            <person name="Lee P."/>
            <person name="Lin S."/>
            <person name="Lin Y."/>
            <person name="Liou J."/>
            <person name="Liu S."/>
            <person name="Hsing Y."/>
            <person name="Raghuvanshi S."/>
            <person name="Mohanty A."/>
            <person name="Bharti A.K."/>
            <person name="Gaur A."/>
            <person name="Gupta V."/>
            <person name="Kumar D."/>
            <person name="Ravi V."/>
            <person name="Vij S."/>
            <person name="Kapur A."/>
            <person name="Khurana P."/>
            <person name="Khurana P."/>
            <person name="Khurana J.P."/>
            <person name="Tyagi A.K."/>
            <person name="Gaikwad K."/>
            <person name="Singh A."/>
            <person name="Dalal V."/>
            <person name="Srivastava S."/>
            <person name="Dixit A."/>
            <person name="Pal A.K."/>
            <person name="Ghazi I.A."/>
            <person name="Yadav M."/>
            <person name="Pandit A."/>
            <person name="Bhargava A."/>
            <person name="Sureshbabu K."/>
            <person name="Batra K."/>
            <person name="Sharma T.R."/>
            <person name="Mohapatra T."/>
            <person name="Singh N.K."/>
            <person name="Messing J."/>
            <person name="Nelson A.B."/>
            <person name="Fuks G."/>
            <person name="Kavchok S."/>
            <person name="Keizer G."/>
            <person name="Linton E."/>
            <person name="Llaca V."/>
            <person name="Song R."/>
            <person name="Tanyolac B."/>
            <person name="Young S."/>
            <person name="Ho-Il K."/>
            <person name="Hahn J.H."/>
            <person name="Sangsakoo G."/>
            <person name="Vanavichit A."/>
            <person name="de Mattos Luiz.A.T."/>
            <person name="Zimmer P.D."/>
            <person name="Malone G."/>
            <person name="Dellagostin O."/>
            <person name="de Oliveira A.C."/>
            <person name="Bevan M."/>
            <person name="Bancroft I."/>
            <person name="Minx P."/>
            <person name="Cordum H."/>
            <person name="Wilson R."/>
            <person name="Cheng Z."/>
            <person name="Jin W."/>
            <person name="Jiang J."/>
            <person name="Leong S.A."/>
            <person name="Iwama H."/>
            <person name="Gojobori T."/>
            <person name="Itoh T."/>
            <person name="Niimura Y."/>
            <person name="Fujii Y."/>
            <person name="Habara T."/>
            <person name="Sakai H."/>
            <person name="Sato Y."/>
            <person name="Wilson G."/>
            <person name="Kumar K."/>
            <person name="McCouch S."/>
            <person name="Juretic N."/>
            <person name="Hoen D."/>
            <person name="Wright S."/>
            <person name="Bruskiewich R."/>
            <person name="Bureau T."/>
            <person name="Miyao A."/>
            <person name="Hirochika H."/>
            <person name="Nishikawa T."/>
            <person name="Kadowaki K."/>
            <person name="Sugiura M."/>
            <person name="Burr B."/>
            <person name="Sasaki T."/>
        </authorList>
    </citation>
    <scope>NUCLEOTIDE SEQUENCE [LARGE SCALE GENOMIC DNA]</scope>
    <source>
        <strain evidence="10">cv. Nipponbare</strain>
    </source>
</reference>
<gene>
    <name evidence="9" type="ordered locus">Os05g0545000</name>
    <name evidence="9" type="ORF">OSNPB_050545000</name>
</gene>
<comment type="similarity">
    <text evidence="4">Belongs to the SFH family.</text>
</comment>
<evidence type="ECO:0000256" key="7">
    <source>
        <dbReference type="SAM" id="Phobius"/>
    </source>
</evidence>
<evidence type="ECO:0007829" key="12">
    <source>
        <dbReference type="ProteomicsDB" id="A0A0P0WQE9"/>
    </source>
</evidence>
<name>A0A0P0WQE9_ORYSJ</name>
<keyword evidence="3" id="KW-0333">Golgi apparatus</keyword>
<reference evidence="9 10" key="3">
    <citation type="journal article" date="2013" name="Rice">
        <title>Improvement of the Oryza sativa Nipponbare reference genome using next generation sequence and optical map data.</title>
        <authorList>
            <person name="Kawahara Y."/>
            <person name="de la Bastide M."/>
            <person name="Hamilton J.P."/>
            <person name="Kanamori H."/>
            <person name="McCombie W.R."/>
            <person name="Ouyang S."/>
            <person name="Schwartz D.C."/>
            <person name="Tanaka T."/>
            <person name="Wu J."/>
            <person name="Zhou S."/>
            <person name="Childs K.L."/>
            <person name="Davidson R.M."/>
            <person name="Lin H."/>
            <person name="Quesada-Ocampo L."/>
            <person name="Vaillancourt B."/>
            <person name="Sakai H."/>
            <person name="Lee S.S."/>
            <person name="Kim J."/>
            <person name="Numa H."/>
            <person name="Itoh T."/>
            <person name="Buell C.R."/>
            <person name="Matsumoto T."/>
        </authorList>
    </citation>
    <scope>NUCLEOTIDE SEQUENCE [LARGE SCALE GENOMIC DNA]</scope>
    <source>
        <strain evidence="10">cv. Nipponbare</strain>
    </source>
</reference>
<dbReference type="PROSITE" id="PS50191">
    <property type="entry name" value="CRAL_TRIO"/>
    <property type="match status" value="1"/>
</dbReference>
<keyword evidence="7" id="KW-1133">Transmembrane helix</keyword>
<dbReference type="CDD" id="cd00170">
    <property type="entry name" value="SEC14"/>
    <property type="match status" value="1"/>
</dbReference>
<evidence type="ECO:0000256" key="2">
    <source>
        <dbReference type="ARBA" id="ARBA00004395"/>
    </source>
</evidence>
<dbReference type="AlphaFoldDB" id="A0A0P0WQE9"/>
<dbReference type="InterPro" id="IPR036865">
    <property type="entry name" value="CRAL-TRIO_dom_sf"/>
</dbReference>
<evidence type="ECO:0000256" key="5">
    <source>
        <dbReference type="SAM" id="Coils"/>
    </source>
</evidence>
<evidence type="ECO:0000256" key="4">
    <source>
        <dbReference type="ARBA" id="ARBA00038020"/>
    </source>
</evidence>
<evidence type="ECO:0000256" key="6">
    <source>
        <dbReference type="SAM" id="MobiDB-lite"/>
    </source>
</evidence>
<dbReference type="EMBL" id="AP014961">
    <property type="protein sequence ID" value="BAS95160.1"/>
    <property type="molecule type" value="Genomic_DNA"/>
</dbReference>
<accession>A0A0P0WQE9</accession>
<feature type="region of interest" description="Disordered" evidence="6">
    <location>
        <begin position="190"/>
        <end position="216"/>
    </location>
</feature>
<feature type="non-terminal residue" evidence="9">
    <location>
        <position position="1"/>
    </location>
</feature>
<keyword evidence="7" id="KW-0812">Transmembrane</keyword>
<protein>
    <submittedName>
        <fullName evidence="9">Os05g0545000 protein</fullName>
    </submittedName>
</protein>
<dbReference type="ExpressionAtlas" id="A0A0P0WQE9">
    <property type="expression patterns" value="baseline and differential"/>
</dbReference>
<dbReference type="SMART" id="SM00516">
    <property type="entry name" value="SEC14"/>
    <property type="match status" value="1"/>
</dbReference>
<comment type="subcellular location">
    <subcellularLocation>
        <location evidence="1">Cell membrane</location>
        <topology evidence="1">Peripheral membrane protein</topology>
    </subcellularLocation>
    <subcellularLocation>
        <location evidence="2">Golgi apparatus membrane</location>
        <topology evidence="2">Peripheral membrane protein</topology>
    </subcellularLocation>
</comment>
<evidence type="ECO:0000256" key="3">
    <source>
        <dbReference type="ARBA" id="ARBA00023034"/>
    </source>
</evidence>
<dbReference type="GO" id="GO:0005886">
    <property type="term" value="C:plasma membrane"/>
    <property type="evidence" value="ECO:0007669"/>
    <property type="project" value="UniProtKB-SubCell"/>
</dbReference>
<dbReference type="SUPFAM" id="SSF52087">
    <property type="entry name" value="CRAL/TRIO domain"/>
    <property type="match status" value="1"/>
</dbReference>
<reference evidence="9 10" key="2">
    <citation type="journal article" date="2013" name="Plant Cell Physiol.">
        <title>Rice Annotation Project Database (RAP-DB): an integrative and interactive database for rice genomics.</title>
        <authorList>
            <person name="Sakai H."/>
            <person name="Lee S.S."/>
            <person name="Tanaka T."/>
            <person name="Numa H."/>
            <person name="Kim J."/>
            <person name="Kawahara Y."/>
            <person name="Wakimoto H."/>
            <person name="Yang C.C."/>
            <person name="Iwamoto M."/>
            <person name="Abe T."/>
            <person name="Yamada Y."/>
            <person name="Muto A."/>
            <person name="Inokuchi H."/>
            <person name="Ikemura T."/>
            <person name="Matsumoto T."/>
            <person name="Sasaki T."/>
            <person name="Itoh T."/>
        </authorList>
    </citation>
    <scope>NUCLEOTIDE SEQUENCE [LARGE SCALE GENOMIC DNA]</scope>
    <source>
        <strain evidence="10">cv. Nipponbare</strain>
    </source>
</reference>
<organism evidence="9 10">
    <name type="scientific">Oryza sativa subsp. japonica</name>
    <name type="common">Rice</name>
    <dbReference type="NCBI Taxonomy" id="39947"/>
    <lineage>
        <taxon>Eukaryota</taxon>
        <taxon>Viridiplantae</taxon>
        <taxon>Streptophyta</taxon>
        <taxon>Embryophyta</taxon>
        <taxon>Tracheophyta</taxon>
        <taxon>Spermatophyta</taxon>
        <taxon>Magnoliopsida</taxon>
        <taxon>Liliopsida</taxon>
        <taxon>Poales</taxon>
        <taxon>Poaceae</taxon>
        <taxon>BOP clade</taxon>
        <taxon>Oryzoideae</taxon>
        <taxon>Oryzeae</taxon>
        <taxon>Oryzinae</taxon>
        <taxon>Oryza</taxon>
        <taxon>Oryza sativa</taxon>
    </lineage>
</organism>
<sequence>DANKLMQVTTIERYVKYHVKEFERCFQMRFPACSIAAKRPIDSSTTILDVQGVGLKNFSKAARDLITRLQKIDNDNYPETLRRMYIINAGQGFKMLWSTVKSFLDPKTASKIHVLGSKYQNKLLEIIDENELPEFFGGKCKCEAFGGCKKSDKGPWKDPNIIKRVLNGEANYGRQIVTISSTDGKIIRYAGPQYPTRKGSDGSAESGSEVEDGASPMASRNLITNPLLTPVHEESKLAAHGFTSASPSIIEESIPVVDKVVDDGWGSPRASSSPSRSLPITFDGLWTQVITWLTVLIVSLFAMVRSVPSRMAKRFSSQSTDHDHSYVEYPQEAEYKEEFRPPSPAPSYTEKDVLSSMVRRLGELEEKVQALETKPSEMPFEKEELLNAAVRRVDALEAELISTKKALYEALMRQDELLAYIDKQDMIKFRKKKFCF</sequence>
<feature type="domain" description="CRAL-TRIO" evidence="8">
    <location>
        <begin position="1"/>
        <end position="144"/>
    </location>
</feature>
<dbReference type="Proteomes" id="UP000059680">
    <property type="component" value="Chromosome 5"/>
</dbReference>
<dbReference type="PANTHER" id="PTHR45657">
    <property type="entry name" value="CRAL-TRIO DOMAIN-CONTAINING PROTEIN YKL091C-RELATED"/>
    <property type="match status" value="1"/>
</dbReference>
<evidence type="ECO:0000313" key="10">
    <source>
        <dbReference type="Proteomes" id="UP000059680"/>
    </source>
</evidence>
<dbReference type="Gene3D" id="3.40.525.10">
    <property type="entry name" value="CRAL-TRIO lipid binding domain"/>
    <property type="match status" value="1"/>
</dbReference>
<evidence type="ECO:0007829" key="11">
    <source>
        <dbReference type="PeptideAtlas" id="A0A0P0WQE9"/>
    </source>
</evidence>
<dbReference type="GO" id="GO:0000139">
    <property type="term" value="C:Golgi membrane"/>
    <property type="evidence" value="ECO:0007669"/>
    <property type="project" value="UniProtKB-SubCell"/>
</dbReference>
<keyword evidence="7" id="KW-0472">Membrane</keyword>
<proteinExistence type="evidence at protein level"/>
<keyword evidence="10" id="KW-1185">Reference proteome</keyword>
<keyword evidence="11 12" id="KW-1267">Proteomics identification</keyword>
<dbReference type="InterPro" id="IPR001251">
    <property type="entry name" value="CRAL-TRIO_dom"/>
</dbReference>
<dbReference type="Pfam" id="PF00650">
    <property type="entry name" value="CRAL_TRIO"/>
    <property type="match status" value="1"/>
</dbReference>
<feature type="coiled-coil region" evidence="5">
    <location>
        <begin position="354"/>
        <end position="406"/>
    </location>
</feature>
<dbReference type="PANTHER" id="PTHR45657:SF64">
    <property type="entry name" value="OS05G0545000 PROTEIN"/>
    <property type="match status" value="1"/>
</dbReference>
<keyword evidence="5" id="KW-0175">Coiled coil</keyword>
<evidence type="ECO:0000256" key="1">
    <source>
        <dbReference type="ARBA" id="ARBA00004202"/>
    </source>
</evidence>